<accession>A0A5P8P097</accession>
<dbReference type="Proteomes" id="UP000326944">
    <property type="component" value="Chromosome"/>
</dbReference>
<gene>
    <name evidence="2" type="ORF">FJR48_04485</name>
</gene>
<protein>
    <submittedName>
        <fullName evidence="2">Uncharacterized protein</fullName>
    </submittedName>
</protein>
<evidence type="ECO:0000313" key="2">
    <source>
        <dbReference type="EMBL" id="QFR49020.1"/>
    </source>
</evidence>
<evidence type="ECO:0000313" key="3">
    <source>
        <dbReference type="Proteomes" id="UP000326944"/>
    </source>
</evidence>
<evidence type="ECO:0000256" key="1">
    <source>
        <dbReference type="SAM" id="MobiDB-lite"/>
    </source>
</evidence>
<reference evidence="2 3" key="1">
    <citation type="submission" date="2019-09" db="EMBL/GenBank/DDBJ databases">
        <title>Sulfurimonas gotlandica sp. nov., a chemoautotrophic and psychrotolerant epsilonproteobacterium isolated from a pelagic redoxcline, and an emended description of the genus Sulfurimonas.</title>
        <authorList>
            <person name="Wang S."/>
            <person name="Jiang L."/>
            <person name="Shao S."/>
        </authorList>
    </citation>
    <scope>NUCLEOTIDE SEQUENCE [LARGE SCALE GENOMIC DNA]</scope>
    <source>
        <strain evidence="2 3">GYSZ_1</strain>
    </source>
</reference>
<name>A0A5P8P097_9BACT</name>
<feature type="region of interest" description="Disordered" evidence="1">
    <location>
        <begin position="58"/>
        <end position="81"/>
    </location>
</feature>
<dbReference type="RefSeq" id="WP_152306963.1">
    <property type="nucleotide sequence ID" value="NZ_CP043617.1"/>
</dbReference>
<dbReference type="EMBL" id="CP043617">
    <property type="protein sequence ID" value="QFR49020.1"/>
    <property type="molecule type" value="Genomic_DNA"/>
</dbReference>
<dbReference type="KEGG" id="sulg:FJR48_04485"/>
<proteinExistence type="predicted"/>
<dbReference type="AlphaFoldDB" id="A0A5P8P097"/>
<organism evidence="2 3">
    <name type="scientific">Sulfurimonas lithotrophica</name>
    <dbReference type="NCBI Taxonomy" id="2590022"/>
    <lineage>
        <taxon>Bacteria</taxon>
        <taxon>Pseudomonadati</taxon>
        <taxon>Campylobacterota</taxon>
        <taxon>Epsilonproteobacteria</taxon>
        <taxon>Campylobacterales</taxon>
        <taxon>Sulfurimonadaceae</taxon>
        <taxon>Sulfurimonas</taxon>
    </lineage>
</organism>
<sequence length="159" mass="17837">MKTIIIFIFLTSSLLANNDDLSWVDTQIEAIKPPRDGESNINMSKIKNPFIFLKKNSSKKETDKKSVNVSSKANKKEVSKVSGSVTEVSTTPLYKKDSFVLYAIINKTALINGKWYKLGDIVNSYKITHLDNKTVTLKNSSKTKVLSTASKNTKLKFKK</sequence>
<keyword evidence="3" id="KW-1185">Reference proteome</keyword>
<dbReference type="OrthoDB" id="5327097at2"/>